<keyword evidence="9" id="KW-0325">Glycoprotein</keyword>
<dbReference type="InterPro" id="IPR013517">
    <property type="entry name" value="FG-GAP"/>
</dbReference>
<keyword evidence="3 11" id="KW-0732">Signal</keyword>
<dbReference type="SMART" id="SM00191">
    <property type="entry name" value="Int_alpha"/>
    <property type="match status" value="5"/>
</dbReference>
<feature type="signal peptide" evidence="11">
    <location>
        <begin position="1"/>
        <end position="23"/>
    </location>
</feature>
<evidence type="ECO:0000259" key="12">
    <source>
        <dbReference type="Pfam" id="PF08441"/>
    </source>
</evidence>
<evidence type="ECO:0000313" key="14">
    <source>
        <dbReference type="Proteomes" id="UP000678499"/>
    </source>
</evidence>
<keyword evidence="7" id="KW-0472">Membrane</keyword>
<keyword evidence="8 11" id="KW-0675">Receptor</keyword>
<dbReference type="Gene3D" id="2.60.40.1460">
    <property type="entry name" value="Integrin domains. Chain A, domain 2"/>
    <property type="match status" value="1"/>
</dbReference>
<evidence type="ECO:0000313" key="13">
    <source>
        <dbReference type="EMBL" id="CAD7275284.1"/>
    </source>
</evidence>
<organism evidence="13">
    <name type="scientific">Notodromas monacha</name>
    <dbReference type="NCBI Taxonomy" id="399045"/>
    <lineage>
        <taxon>Eukaryota</taxon>
        <taxon>Metazoa</taxon>
        <taxon>Ecdysozoa</taxon>
        <taxon>Arthropoda</taxon>
        <taxon>Crustacea</taxon>
        <taxon>Oligostraca</taxon>
        <taxon>Ostracoda</taxon>
        <taxon>Podocopa</taxon>
        <taxon>Podocopida</taxon>
        <taxon>Cypridocopina</taxon>
        <taxon>Cypridoidea</taxon>
        <taxon>Cyprididae</taxon>
        <taxon>Notodromas</taxon>
    </lineage>
</organism>
<sequence>MKSGGKLIFDAFVIVIILKSIDGFNLDVSSPVIFEDPGTGGKWNQRQSYFGYSIALHNNSGSNPGASPITWVLVGAPRANRSNPAYPTIQQGSEPVVEPGALYKCTLWADVDSCTEVILDRTEFQTVDMHPPNKKNEYVYALGQAGTSVHFPDDPSQVVLGAPGMFSWRGSIVRIQDRLESGGAAVAAAAAVSSSTSSSAMHRNYTEVTTSQGKRNSTAASGSFVETRAPWLFYTPNVLGGDFWGYSVSSGIFLRDRRQMYVAGGPRAGWTGKVFIFSYPEPGSDKDPLIVRWAFSGTQGGEYFGGAICVVDVNSDGLDDLLIGAPLNSVAQDNTVYPDQGRVYVYINHNENFADMADKQLTSSTGLEARFGLAISAIGDIDRDGFNDVAIGAPYENDGHGAVYIYLGSKAGLTTASQIIQGISISKQMFGFGISISRGIDMDRNNYPDIGVGAFSSGHAVVLRSRPVVVISGSLTPSTHRISINDTDKSIGIEACVTFSGKDAPNDIDVSMGIQTDVRYSIPRVKFVSGDSQISYKVTLNKDAPACEKFKLVFVPYVKDFSKALEIRLKFEQIPRPRIQPFVHLLRAGPALGEFCKSCAVADPRVQNQANLEPAFVPLAKIEFNKYLTLVSLPRNCREDKFHAEKTVVECELPGPMYKGARVDMTIGLDLTMLRGDMKELRVNMSVTSISDEHLSTRGDNSYSLVVPLEARADIAIQGQVLINPSSA</sequence>
<dbReference type="OrthoDB" id="6362691at2759"/>
<proteinExistence type="inferred from homology"/>
<comment type="subcellular location">
    <subcellularLocation>
        <location evidence="1 11">Membrane</location>
        <topology evidence="1 11">Single-pass type I membrane protein</topology>
    </subcellularLocation>
</comment>
<evidence type="ECO:0000256" key="11">
    <source>
        <dbReference type="RuleBase" id="RU003762"/>
    </source>
</evidence>
<feature type="domain" description="Integrin alpha first immunoglubulin-like" evidence="12">
    <location>
        <begin position="465"/>
        <end position="578"/>
    </location>
</feature>
<evidence type="ECO:0000256" key="7">
    <source>
        <dbReference type="ARBA" id="ARBA00023136"/>
    </source>
</evidence>
<dbReference type="GO" id="GO:0007160">
    <property type="term" value="P:cell-matrix adhesion"/>
    <property type="evidence" value="ECO:0007669"/>
    <property type="project" value="TreeGrafter"/>
</dbReference>
<dbReference type="GO" id="GO:0009897">
    <property type="term" value="C:external side of plasma membrane"/>
    <property type="evidence" value="ECO:0007669"/>
    <property type="project" value="TreeGrafter"/>
</dbReference>
<comment type="similarity">
    <text evidence="2 11">Belongs to the integrin alpha chain family.</text>
</comment>
<dbReference type="PROSITE" id="PS51470">
    <property type="entry name" value="FG_GAP"/>
    <property type="match status" value="4"/>
</dbReference>
<evidence type="ECO:0000256" key="4">
    <source>
        <dbReference type="ARBA" id="ARBA00022737"/>
    </source>
</evidence>
<feature type="repeat" description="FG-GAP" evidence="10">
    <location>
        <begin position="418"/>
        <end position="480"/>
    </location>
</feature>
<dbReference type="GO" id="GO:0008305">
    <property type="term" value="C:integrin complex"/>
    <property type="evidence" value="ECO:0007669"/>
    <property type="project" value="InterPro"/>
</dbReference>
<reference evidence="13" key="1">
    <citation type="submission" date="2020-11" db="EMBL/GenBank/DDBJ databases">
        <authorList>
            <person name="Tran Van P."/>
        </authorList>
    </citation>
    <scope>NUCLEOTIDE SEQUENCE</scope>
</reference>
<dbReference type="AlphaFoldDB" id="A0A7R9BH78"/>
<keyword evidence="6 11" id="KW-0401">Integrin</keyword>
<dbReference type="PRINTS" id="PR01185">
    <property type="entry name" value="INTEGRINA"/>
</dbReference>
<evidence type="ECO:0000256" key="8">
    <source>
        <dbReference type="ARBA" id="ARBA00023170"/>
    </source>
</evidence>
<protein>
    <recommendedName>
        <fullName evidence="12">Integrin alpha first immunoglubulin-like domain-containing protein</fullName>
    </recommendedName>
</protein>
<dbReference type="Gene3D" id="2.60.40.1510">
    <property type="entry name" value="ntegrin, alpha v. Chain A, domain 3"/>
    <property type="match status" value="1"/>
</dbReference>
<feature type="repeat" description="FG-GAP" evidence="10">
    <location>
        <begin position="290"/>
        <end position="355"/>
    </location>
</feature>
<evidence type="ECO:0000256" key="10">
    <source>
        <dbReference type="PROSITE-ProRule" id="PRU00803"/>
    </source>
</evidence>
<dbReference type="Proteomes" id="UP000678499">
    <property type="component" value="Unassembled WGS sequence"/>
</dbReference>
<feature type="chain" id="PRO_5036513664" description="Integrin alpha first immunoglubulin-like domain-containing protein" evidence="11">
    <location>
        <begin position="24"/>
        <end position="728"/>
    </location>
</feature>
<evidence type="ECO:0000256" key="6">
    <source>
        <dbReference type="ARBA" id="ARBA00023037"/>
    </source>
</evidence>
<dbReference type="PANTHER" id="PTHR23220">
    <property type="entry name" value="INTEGRIN ALPHA"/>
    <property type="match status" value="1"/>
</dbReference>
<keyword evidence="4" id="KW-0677">Repeat</keyword>
<keyword evidence="5 11" id="KW-0130">Cell adhesion</keyword>
<dbReference type="Pfam" id="PF01839">
    <property type="entry name" value="FG-GAP"/>
    <property type="match status" value="2"/>
</dbReference>
<dbReference type="Pfam" id="PF08441">
    <property type="entry name" value="Integrin_A_Ig_1"/>
    <property type="match status" value="1"/>
</dbReference>
<dbReference type="SUPFAM" id="SSF69318">
    <property type="entry name" value="Integrin alpha N-terminal domain"/>
    <property type="match status" value="1"/>
</dbReference>
<feature type="repeat" description="FG-GAP" evidence="10">
    <location>
        <begin position="357"/>
        <end position="415"/>
    </location>
</feature>
<evidence type="ECO:0000256" key="1">
    <source>
        <dbReference type="ARBA" id="ARBA00004479"/>
    </source>
</evidence>
<evidence type="ECO:0000256" key="5">
    <source>
        <dbReference type="ARBA" id="ARBA00022889"/>
    </source>
</evidence>
<dbReference type="SUPFAM" id="SSF69179">
    <property type="entry name" value="Integrin domains"/>
    <property type="match status" value="1"/>
</dbReference>
<feature type="repeat" description="FG-GAP" evidence="10">
    <location>
        <begin position="36"/>
        <end position="97"/>
    </location>
</feature>
<dbReference type="GO" id="GO:0007229">
    <property type="term" value="P:integrin-mediated signaling pathway"/>
    <property type="evidence" value="ECO:0007669"/>
    <property type="project" value="UniProtKB-KW"/>
</dbReference>
<dbReference type="InterPro" id="IPR028994">
    <property type="entry name" value="Integrin_alpha_N"/>
</dbReference>
<dbReference type="GO" id="GO:0005178">
    <property type="term" value="F:integrin binding"/>
    <property type="evidence" value="ECO:0007669"/>
    <property type="project" value="TreeGrafter"/>
</dbReference>
<dbReference type="EMBL" id="CAJPEX010000388">
    <property type="protein sequence ID" value="CAG0915436.1"/>
    <property type="molecule type" value="Genomic_DNA"/>
</dbReference>
<dbReference type="GO" id="GO:0048513">
    <property type="term" value="P:animal organ development"/>
    <property type="evidence" value="ECO:0007669"/>
    <property type="project" value="UniProtKB-ARBA"/>
</dbReference>
<evidence type="ECO:0000256" key="9">
    <source>
        <dbReference type="ARBA" id="ARBA00023180"/>
    </source>
</evidence>
<evidence type="ECO:0000256" key="2">
    <source>
        <dbReference type="ARBA" id="ARBA00008054"/>
    </source>
</evidence>
<dbReference type="GO" id="GO:0007157">
    <property type="term" value="P:heterophilic cell-cell adhesion via plasma membrane cell adhesion molecules"/>
    <property type="evidence" value="ECO:0007669"/>
    <property type="project" value="UniProtKB-ARBA"/>
</dbReference>
<dbReference type="InterPro" id="IPR032695">
    <property type="entry name" value="Integrin_dom_sf"/>
</dbReference>
<keyword evidence="14" id="KW-1185">Reference proteome</keyword>
<dbReference type="InterPro" id="IPR013519">
    <property type="entry name" value="Int_alpha_beta-p"/>
</dbReference>
<accession>A0A7R9BH78</accession>
<dbReference type="InterPro" id="IPR013649">
    <property type="entry name" value="Integrin_alpha_Ig-like_1"/>
</dbReference>
<gene>
    <name evidence="13" type="ORF">NMOB1V02_LOCUS3083</name>
</gene>
<dbReference type="EMBL" id="OA882425">
    <property type="protein sequence ID" value="CAD7275284.1"/>
    <property type="molecule type" value="Genomic_DNA"/>
</dbReference>
<dbReference type="Gene3D" id="2.130.10.130">
    <property type="entry name" value="Integrin alpha, N-terminal"/>
    <property type="match status" value="1"/>
</dbReference>
<dbReference type="InterPro" id="IPR000413">
    <property type="entry name" value="Integrin_alpha"/>
</dbReference>
<name>A0A7R9BH78_9CRUS</name>
<dbReference type="GO" id="GO:0033627">
    <property type="term" value="P:cell adhesion mediated by integrin"/>
    <property type="evidence" value="ECO:0007669"/>
    <property type="project" value="TreeGrafter"/>
</dbReference>
<evidence type="ECO:0000256" key="3">
    <source>
        <dbReference type="ARBA" id="ARBA00022729"/>
    </source>
</evidence>
<dbReference type="PANTHER" id="PTHR23220:SF83">
    <property type="entry name" value="INTEGRIN ALPHA-PS3-RELATED"/>
    <property type="match status" value="1"/>
</dbReference>